<accession>A0A425AZ88</accession>
<reference evidence="1 2" key="1">
    <citation type="submission" date="2017-09" db="EMBL/GenBank/DDBJ databases">
        <title>Phenotypic and genotypic characterization of Colombian isolates of Neisseria meningitidis recovered from invasive disease.</title>
        <authorList>
            <person name="Duarte C."/>
            <person name="Gabastou J.M."/>
            <person name="Moreno J."/>
        </authorList>
    </citation>
    <scope>NUCLEOTIDE SEQUENCE [LARGE SCALE GENOMIC DNA]</scope>
    <source>
        <strain evidence="1 2">INS-Nm1012</strain>
    </source>
</reference>
<protein>
    <submittedName>
        <fullName evidence="1">Uncharacterized protein</fullName>
    </submittedName>
</protein>
<gene>
    <name evidence="1" type="ORF">COH52_13580</name>
</gene>
<comment type="caution">
    <text evidence="1">The sequence shown here is derived from an EMBL/GenBank/DDBJ whole genome shotgun (WGS) entry which is preliminary data.</text>
</comment>
<dbReference type="AlphaFoldDB" id="A0A425AZ88"/>
<sequence length="61" mass="6170">MAGLAGHRFRGIGGAAGFGRIAWIGGLKPISTARLYSHLYSPLVLQCLEQAVSAAAVSGSG</sequence>
<dbReference type="Proteomes" id="UP000283666">
    <property type="component" value="Unassembled WGS sequence"/>
</dbReference>
<dbReference type="EMBL" id="NWZY01000091">
    <property type="protein sequence ID" value="RQK74603.1"/>
    <property type="molecule type" value="Genomic_DNA"/>
</dbReference>
<proteinExistence type="predicted"/>
<evidence type="ECO:0000313" key="1">
    <source>
        <dbReference type="EMBL" id="RQK74603.1"/>
    </source>
</evidence>
<name>A0A425AZ88_NEIME</name>
<organism evidence="1 2">
    <name type="scientific">Neisseria meningitidis</name>
    <dbReference type="NCBI Taxonomy" id="487"/>
    <lineage>
        <taxon>Bacteria</taxon>
        <taxon>Pseudomonadati</taxon>
        <taxon>Pseudomonadota</taxon>
        <taxon>Betaproteobacteria</taxon>
        <taxon>Neisseriales</taxon>
        <taxon>Neisseriaceae</taxon>
        <taxon>Neisseria</taxon>
    </lineage>
</organism>
<evidence type="ECO:0000313" key="2">
    <source>
        <dbReference type="Proteomes" id="UP000283666"/>
    </source>
</evidence>